<dbReference type="InterPro" id="IPR038770">
    <property type="entry name" value="Na+/solute_symporter_sf"/>
</dbReference>
<feature type="transmembrane region" description="Helical" evidence="9">
    <location>
        <begin position="240"/>
        <end position="258"/>
    </location>
</feature>
<dbReference type="InterPro" id="IPR006153">
    <property type="entry name" value="Cation/H_exchanger_TM"/>
</dbReference>
<keyword evidence="5 9" id="KW-0812">Transmembrane</keyword>
<accession>A0A2S3ZXE7</accession>
<feature type="transmembrane region" description="Helical" evidence="9">
    <location>
        <begin position="294"/>
        <end position="313"/>
    </location>
</feature>
<dbReference type="GO" id="GO:1902600">
    <property type="term" value="P:proton transmembrane transport"/>
    <property type="evidence" value="ECO:0007669"/>
    <property type="project" value="InterPro"/>
</dbReference>
<gene>
    <name evidence="11" type="ORF">CVS27_09305</name>
</gene>
<keyword evidence="4" id="KW-0050">Antiport</keyword>
<comment type="subcellular location">
    <subcellularLocation>
        <location evidence="1">Membrane</location>
        <topology evidence="1">Multi-pass membrane protein</topology>
    </subcellularLocation>
</comment>
<keyword evidence="8 9" id="KW-0472">Membrane</keyword>
<feature type="transmembrane region" description="Helical" evidence="9">
    <location>
        <begin position="334"/>
        <end position="353"/>
    </location>
</feature>
<evidence type="ECO:0000256" key="1">
    <source>
        <dbReference type="ARBA" id="ARBA00004141"/>
    </source>
</evidence>
<feature type="transmembrane region" description="Helical" evidence="9">
    <location>
        <begin position="215"/>
        <end position="234"/>
    </location>
</feature>
<evidence type="ECO:0000256" key="9">
    <source>
        <dbReference type="SAM" id="Phobius"/>
    </source>
</evidence>
<comment type="caution">
    <text evidence="11">The sequence shown here is derived from an EMBL/GenBank/DDBJ whole genome shotgun (WGS) entry which is preliminary data.</text>
</comment>
<evidence type="ECO:0000256" key="6">
    <source>
        <dbReference type="ARBA" id="ARBA00022989"/>
    </source>
</evidence>
<evidence type="ECO:0000256" key="5">
    <source>
        <dbReference type="ARBA" id="ARBA00022692"/>
    </source>
</evidence>
<evidence type="ECO:0000256" key="7">
    <source>
        <dbReference type="ARBA" id="ARBA00023065"/>
    </source>
</evidence>
<proteinExistence type="inferred from homology"/>
<dbReference type="GO" id="GO:0016020">
    <property type="term" value="C:membrane"/>
    <property type="evidence" value="ECO:0007669"/>
    <property type="project" value="UniProtKB-SubCell"/>
</dbReference>
<feature type="transmembrane region" description="Helical" evidence="9">
    <location>
        <begin position="359"/>
        <end position="383"/>
    </location>
</feature>
<dbReference type="PANTHER" id="PTHR43562">
    <property type="entry name" value="NAPA-TYPE SODIUM/HYDROGEN ANTIPORTER"/>
    <property type="match status" value="1"/>
</dbReference>
<dbReference type="Proteomes" id="UP000237061">
    <property type="component" value="Unassembled WGS sequence"/>
</dbReference>
<feature type="domain" description="Cation/H+ exchanger transmembrane" evidence="10">
    <location>
        <begin position="20"/>
        <end position="380"/>
    </location>
</feature>
<keyword evidence="12" id="KW-1185">Reference proteome</keyword>
<feature type="transmembrane region" description="Helical" evidence="9">
    <location>
        <begin position="33"/>
        <end position="51"/>
    </location>
</feature>
<evidence type="ECO:0000259" key="10">
    <source>
        <dbReference type="Pfam" id="PF00999"/>
    </source>
</evidence>
<dbReference type="PANTHER" id="PTHR43562:SF1">
    <property type="entry name" value="NA(+)_H(+) ANTIPORTER YJBQ-RELATED"/>
    <property type="match status" value="1"/>
</dbReference>
<feature type="transmembrane region" description="Helical" evidence="9">
    <location>
        <begin position="114"/>
        <end position="135"/>
    </location>
</feature>
<keyword evidence="3" id="KW-0813">Transport</keyword>
<dbReference type="EMBL" id="PPXC01000006">
    <property type="protein sequence ID" value="POH73567.1"/>
    <property type="molecule type" value="Genomic_DNA"/>
</dbReference>
<organism evidence="11 12">
    <name type="scientific">Arthrobacter glacialis</name>
    <dbReference type="NCBI Taxonomy" id="1664"/>
    <lineage>
        <taxon>Bacteria</taxon>
        <taxon>Bacillati</taxon>
        <taxon>Actinomycetota</taxon>
        <taxon>Actinomycetes</taxon>
        <taxon>Micrococcales</taxon>
        <taxon>Micrococcaceae</taxon>
        <taxon>Arthrobacter</taxon>
    </lineage>
</organism>
<dbReference type="Pfam" id="PF00999">
    <property type="entry name" value="Na_H_Exchanger"/>
    <property type="match status" value="1"/>
</dbReference>
<keyword evidence="7" id="KW-0406">Ion transport</keyword>
<evidence type="ECO:0000256" key="8">
    <source>
        <dbReference type="ARBA" id="ARBA00023136"/>
    </source>
</evidence>
<evidence type="ECO:0000313" key="12">
    <source>
        <dbReference type="Proteomes" id="UP000237061"/>
    </source>
</evidence>
<name>A0A2S3ZXE7_ARTGL</name>
<reference evidence="11 12" key="1">
    <citation type="submission" date="2018-01" db="EMBL/GenBank/DDBJ databases">
        <title>Arthrobacter sp. nov., from glaciers in China.</title>
        <authorList>
            <person name="Liu Q."/>
            <person name="Xin Y.-H."/>
        </authorList>
    </citation>
    <scope>NUCLEOTIDE SEQUENCE [LARGE SCALE GENOMIC DNA]</scope>
    <source>
        <strain evidence="11 12">HLT2-12-2</strain>
    </source>
</reference>
<dbReference type="Gene3D" id="1.20.1530.20">
    <property type="match status" value="1"/>
</dbReference>
<sequence length="398" mass="41081">MDGLLLSLMVIPLVAAAAPLLAAAIGKVAKVPLVVFEIALGIMIGPSLLGWAEPTEFVKILADLGLAMLFFMAGNEINFAAIKGRPLNRASIAWLISLAGGLLVGILIAPTVAAGVFIAVALSSTALGTLLPVLRDAKELSTPFGKAVTAIGTVGEFGPLLAISLFLSGHSLGHSVVVLLGFVLISGLAIWLTGRGENKVIHSMVNATLHSSGQFAVRLVLLILALLVGLSMAFGLDMLLGAFSAGVLWRVLISGAAPHDREVVEHKLDAVAFGFLVPVFFINTGVVFDVDALLSSPLTLALVPLFLVLFLVVRGLPNLLAAPVGATPRDKRAMVLFSATGLPVIVAVTAIGLERGLLPSGIATALIGAGMLSVLLFPMLALLHRRKEAPYSSGTTAA</sequence>
<comment type="similarity">
    <text evidence="2">Belongs to the monovalent cation:proton antiporter 2 (CPA2) transporter (TC 2.A.37) family.</text>
</comment>
<feature type="transmembrane region" description="Helical" evidence="9">
    <location>
        <begin position="57"/>
        <end position="75"/>
    </location>
</feature>
<dbReference type="AlphaFoldDB" id="A0A2S3ZXE7"/>
<feature type="transmembrane region" description="Helical" evidence="9">
    <location>
        <begin position="6"/>
        <end position="26"/>
    </location>
</feature>
<dbReference type="RefSeq" id="WP_103465464.1">
    <property type="nucleotide sequence ID" value="NZ_PPXC01000006.1"/>
</dbReference>
<feature type="transmembrane region" description="Helical" evidence="9">
    <location>
        <begin position="270"/>
        <end position="288"/>
    </location>
</feature>
<evidence type="ECO:0000256" key="2">
    <source>
        <dbReference type="ARBA" id="ARBA00005551"/>
    </source>
</evidence>
<feature type="transmembrane region" description="Helical" evidence="9">
    <location>
        <begin position="147"/>
        <end position="167"/>
    </location>
</feature>
<protein>
    <submittedName>
        <fullName evidence="11">Cation/H(+) antiporter</fullName>
    </submittedName>
</protein>
<feature type="transmembrane region" description="Helical" evidence="9">
    <location>
        <begin position="173"/>
        <end position="194"/>
    </location>
</feature>
<evidence type="ECO:0000313" key="11">
    <source>
        <dbReference type="EMBL" id="POH73567.1"/>
    </source>
</evidence>
<feature type="transmembrane region" description="Helical" evidence="9">
    <location>
        <begin position="87"/>
        <end position="108"/>
    </location>
</feature>
<evidence type="ECO:0000256" key="3">
    <source>
        <dbReference type="ARBA" id="ARBA00022448"/>
    </source>
</evidence>
<evidence type="ECO:0000256" key="4">
    <source>
        <dbReference type="ARBA" id="ARBA00022449"/>
    </source>
</evidence>
<keyword evidence="6 9" id="KW-1133">Transmembrane helix</keyword>
<dbReference type="GO" id="GO:0015297">
    <property type="term" value="F:antiporter activity"/>
    <property type="evidence" value="ECO:0007669"/>
    <property type="project" value="UniProtKB-KW"/>
</dbReference>